<accession>A0A317N700</accession>
<dbReference type="Proteomes" id="UP000246410">
    <property type="component" value="Unassembled WGS sequence"/>
</dbReference>
<keyword evidence="2" id="KW-1185">Reference proteome</keyword>
<dbReference type="SUPFAM" id="SSF69118">
    <property type="entry name" value="AhpD-like"/>
    <property type="match status" value="1"/>
</dbReference>
<comment type="caution">
    <text evidence="1">The sequence shown here is derived from an EMBL/GenBank/DDBJ whole genome shotgun (WGS) entry which is preliminary data.</text>
</comment>
<evidence type="ECO:0000313" key="2">
    <source>
        <dbReference type="Proteomes" id="UP000246410"/>
    </source>
</evidence>
<evidence type="ECO:0000313" key="1">
    <source>
        <dbReference type="EMBL" id="PWV71025.1"/>
    </source>
</evidence>
<protein>
    <recommendedName>
        <fullName evidence="3">Alkylhydroperoxidase family enzyme</fullName>
    </recommendedName>
</protein>
<dbReference type="EMBL" id="QGTL01000011">
    <property type="protein sequence ID" value="PWV71025.1"/>
    <property type="molecule type" value="Genomic_DNA"/>
</dbReference>
<dbReference type="RefSeq" id="WP_167456398.1">
    <property type="nucleotide sequence ID" value="NZ_QGTL01000011.1"/>
</dbReference>
<proteinExistence type="predicted"/>
<dbReference type="InterPro" id="IPR029032">
    <property type="entry name" value="AhpD-like"/>
</dbReference>
<name>A0A317N700_9NOCA</name>
<gene>
    <name evidence="1" type="ORF">DFR69_11114</name>
</gene>
<dbReference type="AlphaFoldDB" id="A0A317N700"/>
<dbReference type="Gene3D" id="1.20.1290.10">
    <property type="entry name" value="AhpD-like"/>
    <property type="match status" value="1"/>
</dbReference>
<sequence>MTSGRSDHPSLPRSVREALAGGHANLFAPPTRHRGLIASLLISAEHILRGCSLPPALRDLAVLRVGYTHGAASRIHHQFLVATAGLSLAAVVAAQTGDLVLLSEDEADVVRWTDLLLRQHTFTDPDRSEALELFTLSQLADFELLVGFYQIVYSFLAVASETDDDDQP</sequence>
<organism evidence="1 2">
    <name type="scientific">Nocardia neocaledoniensis</name>
    <dbReference type="NCBI Taxonomy" id="236511"/>
    <lineage>
        <taxon>Bacteria</taxon>
        <taxon>Bacillati</taxon>
        <taxon>Actinomycetota</taxon>
        <taxon>Actinomycetes</taxon>
        <taxon>Mycobacteriales</taxon>
        <taxon>Nocardiaceae</taxon>
        <taxon>Nocardia</taxon>
    </lineage>
</organism>
<reference evidence="1 2" key="1">
    <citation type="submission" date="2018-05" db="EMBL/GenBank/DDBJ databases">
        <title>Genomic Encyclopedia of Type Strains, Phase IV (KMG-IV): sequencing the most valuable type-strain genomes for metagenomic binning, comparative biology and taxonomic classification.</title>
        <authorList>
            <person name="Goeker M."/>
        </authorList>
    </citation>
    <scope>NUCLEOTIDE SEQUENCE [LARGE SCALE GENOMIC DNA]</scope>
    <source>
        <strain evidence="1 2">DSM 44717</strain>
    </source>
</reference>
<evidence type="ECO:0008006" key="3">
    <source>
        <dbReference type="Google" id="ProtNLM"/>
    </source>
</evidence>